<dbReference type="InterPro" id="IPR000212">
    <property type="entry name" value="DNA_helicase_UvrD/REP"/>
</dbReference>
<dbReference type="PANTHER" id="PTHR11070:SF59">
    <property type="entry name" value="DNA 3'-5' HELICASE"/>
    <property type="match status" value="1"/>
</dbReference>
<evidence type="ECO:0000256" key="3">
    <source>
        <dbReference type="ARBA" id="ARBA00022763"/>
    </source>
</evidence>
<keyword evidence="9" id="KW-0234">DNA repair</keyword>
<dbReference type="InterPro" id="IPR038726">
    <property type="entry name" value="PDDEXK_AddAB-type"/>
</dbReference>
<dbReference type="GO" id="GO:0003677">
    <property type="term" value="F:DNA binding"/>
    <property type="evidence" value="ECO:0007669"/>
    <property type="project" value="UniProtKB-KW"/>
</dbReference>
<keyword evidence="2" id="KW-0547">Nucleotide-binding</keyword>
<dbReference type="GO" id="GO:0005524">
    <property type="term" value="F:ATP binding"/>
    <property type="evidence" value="ECO:0007669"/>
    <property type="project" value="UniProtKB-KW"/>
</dbReference>
<keyword evidence="8" id="KW-0238">DNA-binding</keyword>
<evidence type="ECO:0000256" key="9">
    <source>
        <dbReference type="ARBA" id="ARBA00023204"/>
    </source>
</evidence>
<dbReference type="Gene3D" id="3.90.320.10">
    <property type="match status" value="1"/>
</dbReference>
<accession>A0A6J6MW00</accession>
<feature type="domain" description="UvrD-like helicase C-terminal" evidence="10">
    <location>
        <begin position="2"/>
        <end position="302"/>
    </location>
</feature>
<evidence type="ECO:0000256" key="2">
    <source>
        <dbReference type="ARBA" id="ARBA00022741"/>
    </source>
</evidence>
<dbReference type="GO" id="GO:0043138">
    <property type="term" value="F:3'-5' DNA helicase activity"/>
    <property type="evidence" value="ECO:0007669"/>
    <property type="project" value="TreeGrafter"/>
</dbReference>
<dbReference type="Pfam" id="PF12705">
    <property type="entry name" value="PDDEXK_1"/>
    <property type="match status" value="1"/>
</dbReference>
<protein>
    <submittedName>
        <fullName evidence="11">Unannotated protein</fullName>
    </submittedName>
</protein>
<reference evidence="11" key="1">
    <citation type="submission" date="2020-05" db="EMBL/GenBank/DDBJ databases">
        <authorList>
            <person name="Chiriac C."/>
            <person name="Salcher M."/>
            <person name="Ghai R."/>
            <person name="Kavagutti S V."/>
        </authorList>
    </citation>
    <scope>NUCLEOTIDE SEQUENCE</scope>
</reference>
<evidence type="ECO:0000256" key="6">
    <source>
        <dbReference type="ARBA" id="ARBA00022839"/>
    </source>
</evidence>
<dbReference type="PROSITE" id="PS51217">
    <property type="entry name" value="UVRD_HELICASE_CTER"/>
    <property type="match status" value="1"/>
</dbReference>
<keyword evidence="1" id="KW-0540">Nuclease</keyword>
<dbReference type="InterPro" id="IPR014017">
    <property type="entry name" value="DNA_helicase_UvrD-like_C"/>
</dbReference>
<dbReference type="GO" id="GO:0005829">
    <property type="term" value="C:cytosol"/>
    <property type="evidence" value="ECO:0007669"/>
    <property type="project" value="TreeGrafter"/>
</dbReference>
<dbReference type="Gene3D" id="3.40.50.300">
    <property type="entry name" value="P-loop containing nucleotide triphosphate hydrolases"/>
    <property type="match status" value="2"/>
</dbReference>
<dbReference type="InterPro" id="IPR011604">
    <property type="entry name" value="PDDEXK-like_dom_sf"/>
</dbReference>
<gene>
    <name evidence="11" type="ORF">UFOPK2329_00860</name>
</gene>
<keyword evidence="3" id="KW-0227">DNA damage</keyword>
<dbReference type="SUPFAM" id="SSF52540">
    <property type="entry name" value="P-loop containing nucleoside triphosphate hydrolases"/>
    <property type="match status" value="1"/>
</dbReference>
<dbReference type="PANTHER" id="PTHR11070">
    <property type="entry name" value="UVRD / RECB / PCRA DNA HELICASE FAMILY MEMBER"/>
    <property type="match status" value="1"/>
</dbReference>
<keyword evidence="7" id="KW-0067">ATP-binding</keyword>
<proteinExistence type="predicted"/>
<dbReference type="GO" id="GO:0004527">
    <property type="term" value="F:exonuclease activity"/>
    <property type="evidence" value="ECO:0007669"/>
    <property type="project" value="UniProtKB-KW"/>
</dbReference>
<evidence type="ECO:0000313" key="11">
    <source>
        <dbReference type="EMBL" id="CAB4677268.1"/>
    </source>
</evidence>
<dbReference type="Pfam" id="PF13361">
    <property type="entry name" value="UvrD_C"/>
    <property type="match status" value="1"/>
</dbReference>
<name>A0A6J6MW00_9ZZZZ</name>
<evidence type="ECO:0000259" key="10">
    <source>
        <dbReference type="PROSITE" id="PS51217"/>
    </source>
</evidence>
<dbReference type="GO" id="GO:0000725">
    <property type="term" value="P:recombinational repair"/>
    <property type="evidence" value="ECO:0007669"/>
    <property type="project" value="TreeGrafter"/>
</dbReference>
<organism evidence="11">
    <name type="scientific">freshwater metagenome</name>
    <dbReference type="NCBI Taxonomy" id="449393"/>
    <lineage>
        <taxon>unclassified sequences</taxon>
        <taxon>metagenomes</taxon>
        <taxon>ecological metagenomes</taxon>
    </lineage>
</organism>
<dbReference type="EMBL" id="CAEZWZ010000146">
    <property type="protein sequence ID" value="CAB4677268.1"/>
    <property type="molecule type" value="Genomic_DNA"/>
</dbReference>
<keyword evidence="6" id="KW-0269">Exonuclease</keyword>
<dbReference type="GO" id="GO:0033202">
    <property type="term" value="C:DNA helicase complex"/>
    <property type="evidence" value="ECO:0007669"/>
    <property type="project" value="TreeGrafter"/>
</dbReference>
<keyword evidence="4" id="KW-0378">Hydrolase</keyword>
<evidence type="ECO:0000256" key="7">
    <source>
        <dbReference type="ARBA" id="ARBA00022840"/>
    </source>
</evidence>
<evidence type="ECO:0000256" key="8">
    <source>
        <dbReference type="ARBA" id="ARBA00023125"/>
    </source>
</evidence>
<keyword evidence="5" id="KW-0347">Helicase</keyword>
<dbReference type="InterPro" id="IPR027417">
    <property type="entry name" value="P-loop_NTPase"/>
</dbReference>
<evidence type="ECO:0000256" key="4">
    <source>
        <dbReference type="ARBA" id="ARBA00022801"/>
    </source>
</evidence>
<evidence type="ECO:0000256" key="1">
    <source>
        <dbReference type="ARBA" id="ARBA00022722"/>
    </source>
</evidence>
<dbReference type="AlphaFoldDB" id="A0A6J6MW00"/>
<sequence>MRLSNAFATEKFSTSANNKRVISPAIAQVNEVVQTHRFRSGSEEAAFIAHQFRSAHLNHGIAYSDMAVLFRSPGVAASSLRRAFAQVGIPVTSELEALAGNPSIAPFLLLAEVAIGSKYLSLDTCERLLTSEFGGADSISLRRMRRALLNAREEGDQRSGTQLMIDAIDKGDIYIEDGSPLKRVSDLLRKARAVAKKPESRAEDLLWAIWDNALTSEDQKVSDAWRNQALRPSIRGAAADRDLDAMMQLFDSAARYSERFPMSGAGAFIKEIVQEDIAGDVITAKGARPDFVEILTVHSSKGRQWKIVAIAGVQDGVWPNLRQRSSLLGSERLVEMVRYPNIPKGELERISANGLRDDENRLFLVAMTRAKAHLYITAIQREDDAPSDLFESAEQILQGKNAKPLLTEVPRPITVPALVSALRTQLSGDKKDEAAALLKKLSDEGIHVANPQNWVGAVERSSDLPVVDPKELVSVSPSALDTYKECALKWFLQSNGGTNGDSTAQILGSAIHAFAAKLHTDPTKNETDLLDLLKSSWKLIDPDEGWVGKTSLEEASKMISRFVHYHAVSPRKVVAVETSFTVEIGRARLHGNADRIEIDLDNNLYIVDFKTGNTMIPANTSNENMQLAAYQLGAIKGGFSQVTESTVTNGAELAYLAAAAAKEPKITTRKQGTIDSEVFVVEIESIAQGMGAATFIATVNEKCKGCPVRSSCPIQSDGKSVIE</sequence>
<evidence type="ECO:0000256" key="5">
    <source>
        <dbReference type="ARBA" id="ARBA00022806"/>
    </source>
</evidence>